<dbReference type="InParanoid" id="A7SMA9"/>
<dbReference type="EMBL" id="DS469707">
    <property type="protein sequence ID" value="EDO35136.1"/>
    <property type="molecule type" value="Genomic_DNA"/>
</dbReference>
<dbReference type="PANTHER" id="PTHR10985">
    <property type="entry name" value="BASIC HELIX-LOOP-HELIX TRANSCRIPTION FACTOR, HES-RELATED"/>
    <property type="match status" value="1"/>
</dbReference>
<accession>A7SMA9</accession>
<dbReference type="InterPro" id="IPR011598">
    <property type="entry name" value="bHLH_dom"/>
</dbReference>
<dbReference type="Proteomes" id="UP000001593">
    <property type="component" value="Unassembled WGS sequence"/>
</dbReference>
<dbReference type="InterPro" id="IPR050370">
    <property type="entry name" value="HES_HEY"/>
</dbReference>
<dbReference type="Gene3D" id="4.10.280.10">
    <property type="entry name" value="Helix-loop-helix DNA-binding domain"/>
    <property type="match status" value="1"/>
</dbReference>
<feature type="domain" description="BHLH" evidence="6">
    <location>
        <begin position="1"/>
        <end position="56"/>
    </location>
</feature>
<evidence type="ECO:0000313" key="8">
    <source>
        <dbReference type="Proteomes" id="UP000001593"/>
    </source>
</evidence>
<dbReference type="CDD" id="cd11410">
    <property type="entry name" value="bHLH_O_HES"/>
    <property type="match status" value="1"/>
</dbReference>
<reference evidence="7 8" key="1">
    <citation type="journal article" date="2007" name="Science">
        <title>Sea anemone genome reveals ancestral eumetazoan gene repertoire and genomic organization.</title>
        <authorList>
            <person name="Putnam N.H."/>
            <person name="Srivastava M."/>
            <person name="Hellsten U."/>
            <person name="Dirks B."/>
            <person name="Chapman J."/>
            <person name="Salamov A."/>
            <person name="Terry A."/>
            <person name="Shapiro H."/>
            <person name="Lindquist E."/>
            <person name="Kapitonov V.V."/>
            <person name="Jurka J."/>
            <person name="Genikhovich G."/>
            <person name="Grigoriev I.V."/>
            <person name="Lucas S.M."/>
            <person name="Steele R.E."/>
            <person name="Finnerty J.R."/>
            <person name="Technau U."/>
            <person name="Martindale M.Q."/>
            <person name="Rokhsar D.S."/>
        </authorList>
    </citation>
    <scope>NUCLEOTIDE SEQUENCE [LARGE SCALE GENOMIC DNA]</scope>
    <source>
        <strain evidence="8">CH2 X CH6</strain>
    </source>
</reference>
<dbReference type="AlphaFoldDB" id="A7SMA9"/>
<keyword evidence="4" id="KW-0804">Transcription</keyword>
<dbReference type="SUPFAM" id="SSF47459">
    <property type="entry name" value="HLH, helix-loop-helix DNA-binding domain"/>
    <property type="match status" value="1"/>
</dbReference>
<dbReference type="SMART" id="SM00353">
    <property type="entry name" value="HLH"/>
    <property type="match status" value="1"/>
</dbReference>
<dbReference type="OMA" id="INSCLMQ"/>
<evidence type="ECO:0000256" key="1">
    <source>
        <dbReference type="ARBA" id="ARBA00004123"/>
    </source>
</evidence>
<dbReference type="KEGG" id="nve:5506532"/>
<evidence type="ECO:0000313" key="7">
    <source>
        <dbReference type="EMBL" id="EDO35136.1"/>
    </source>
</evidence>
<gene>
    <name evidence="7" type="ORF">NEMVEDRAFT_v1g47054</name>
</gene>
<feature type="non-terminal residue" evidence="7">
    <location>
        <position position="1"/>
    </location>
</feature>
<dbReference type="FunFam" id="4.10.280.10:FF:000009">
    <property type="entry name" value="Transcription factor HES-1"/>
    <property type="match status" value="1"/>
</dbReference>
<keyword evidence="3" id="KW-0238">DNA-binding</keyword>
<organism evidence="7 8">
    <name type="scientific">Nematostella vectensis</name>
    <name type="common">Starlet sea anemone</name>
    <dbReference type="NCBI Taxonomy" id="45351"/>
    <lineage>
        <taxon>Eukaryota</taxon>
        <taxon>Metazoa</taxon>
        <taxon>Cnidaria</taxon>
        <taxon>Anthozoa</taxon>
        <taxon>Hexacorallia</taxon>
        <taxon>Actiniaria</taxon>
        <taxon>Edwardsiidae</taxon>
        <taxon>Nematostella</taxon>
    </lineage>
</organism>
<dbReference type="PROSITE" id="PS50888">
    <property type="entry name" value="BHLH"/>
    <property type="match status" value="1"/>
</dbReference>
<evidence type="ECO:0000256" key="5">
    <source>
        <dbReference type="ARBA" id="ARBA00023242"/>
    </source>
</evidence>
<evidence type="ECO:0000256" key="3">
    <source>
        <dbReference type="ARBA" id="ARBA00023125"/>
    </source>
</evidence>
<keyword evidence="8" id="KW-1185">Reference proteome</keyword>
<dbReference type="InterPro" id="IPR036638">
    <property type="entry name" value="HLH_DNA-bd_sf"/>
</dbReference>
<dbReference type="GO" id="GO:0005634">
    <property type="term" value="C:nucleus"/>
    <property type="evidence" value="ECO:0007669"/>
    <property type="project" value="UniProtKB-SubCell"/>
</dbReference>
<sequence length="60" mass="7391">QWSKPVMEKRRRERINRSLEELKRLVLEAQHRDCSRYTKLEKADILEMTVKHLRTLQSQQ</sequence>
<keyword evidence="5" id="KW-0539">Nucleus</keyword>
<dbReference type="eggNOG" id="KOG4304">
    <property type="taxonomic scope" value="Eukaryota"/>
</dbReference>
<dbReference type="STRING" id="45351.A7SMA9"/>
<evidence type="ECO:0000256" key="2">
    <source>
        <dbReference type="ARBA" id="ARBA00023015"/>
    </source>
</evidence>
<name>A7SMA9_NEMVE</name>
<dbReference type="GO" id="GO:0003677">
    <property type="term" value="F:DNA binding"/>
    <property type="evidence" value="ECO:0007669"/>
    <property type="project" value="UniProtKB-KW"/>
</dbReference>
<comment type="subcellular location">
    <subcellularLocation>
        <location evidence="1">Nucleus</location>
    </subcellularLocation>
</comment>
<dbReference type="HOGENOM" id="CLU_198665_0_0_1"/>
<evidence type="ECO:0000259" key="6">
    <source>
        <dbReference type="PROSITE" id="PS50888"/>
    </source>
</evidence>
<feature type="non-terminal residue" evidence="7">
    <location>
        <position position="60"/>
    </location>
</feature>
<dbReference type="PhylomeDB" id="A7SMA9"/>
<proteinExistence type="predicted"/>
<evidence type="ECO:0000256" key="4">
    <source>
        <dbReference type="ARBA" id="ARBA00023163"/>
    </source>
</evidence>
<protein>
    <recommendedName>
        <fullName evidence="6">BHLH domain-containing protein</fullName>
    </recommendedName>
</protein>
<dbReference type="Pfam" id="PF00010">
    <property type="entry name" value="HLH"/>
    <property type="match status" value="1"/>
</dbReference>
<keyword evidence="2" id="KW-0805">Transcription regulation</keyword>
<dbReference type="GO" id="GO:0046983">
    <property type="term" value="F:protein dimerization activity"/>
    <property type="evidence" value="ECO:0007669"/>
    <property type="project" value="InterPro"/>
</dbReference>